<reference evidence="4" key="2">
    <citation type="journal article" date="2016" name="Genome Announc.">
        <title>Draft Genome Sequences of Two Novel Amoeba-Resistant Intranuclear Bacteria, 'Candidatus Berkiella cookevillensis' and 'Candidatus Berkiella aquae'.</title>
        <authorList>
            <person name="Mehari Y.T."/>
            <person name="Arivett B.A."/>
            <person name="Farone A.L."/>
            <person name="Gunderson J.H."/>
            <person name="Farone M.B."/>
        </authorList>
    </citation>
    <scope>NUCLEOTIDE SEQUENCE</scope>
    <source>
        <strain evidence="4">CC99</strain>
    </source>
</reference>
<dbReference type="PROSITE" id="PS50206">
    <property type="entry name" value="RHODANESE_3"/>
    <property type="match status" value="1"/>
</dbReference>
<organism evidence="3">
    <name type="scientific">Candidatus Berkiella cookevillensis</name>
    <dbReference type="NCBI Taxonomy" id="437022"/>
    <lineage>
        <taxon>Bacteria</taxon>
        <taxon>Pseudomonadati</taxon>
        <taxon>Pseudomonadota</taxon>
        <taxon>Gammaproteobacteria</taxon>
        <taxon>Candidatus Berkiellales</taxon>
        <taxon>Candidatus Berkiellaceae</taxon>
        <taxon>Candidatus Berkiella</taxon>
    </lineage>
</organism>
<dbReference type="Gene3D" id="3.40.250.10">
    <property type="entry name" value="Rhodanese-like domain"/>
    <property type="match status" value="1"/>
</dbReference>
<evidence type="ECO:0000313" key="5">
    <source>
        <dbReference type="Proteomes" id="UP000051494"/>
    </source>
</evidence>
<dbReference type="OrthoDB" id="9791096at2"/>
<dbReference type="Pfam" id="PF00581">
    <property type="entry name" value="Rhodanese"/>
    <property type="match status" value="1"/>
</dbReference>
<gene>
    <name evidence="3" type="primary">ygaP</name>
    <name evidence="4" type="ORF">CC99x_001900</name>
    <name evidence="3" type="ORF">CC99x_00668</name>
</gene>
<sequence length="198" mass="21553">MTSFSIILAENLCPVDPKQGIILDVRTKMEHAEKHIGFSHAHVPLDELKPTELMVHHGLAKNAEVYILCRSGKRASQAAEKFIAEGYCNVKVIEGGITACEMCGHDIKGYGTQISTTQTKLKKPISLERQVRIAAGLFVTLGAALALFISPLFSIIPLFVGCGLIFAGITDRCGMALILTKAPWNKTKDSFDTTTLPR</sequence>
<keyword evidence="5" id="KW-1185">Reference proteome</keyword>
<feature type="domain" description="Rhodanese" evidence="2">
    <location>
        <begin position="16"/>
        <end position="109"/>
    </location>
</feature>
<protein>
    <submittedName>
        <fullName evidence="3">Inner membrane protein YgaP</fullName>
    </submittedName>
    <submittedName>
        <fullName evidence="4">Rhodanese-like domain-containing protein</fullName>
    </submittedName>
</protein>
<keyword evidence="1" id="KW-1133">Transmembrane helix</keyword>
<dbReference type="InterPro" id="IPR001763">
    <property type="entry name" value="Rhodanese-like_dom"/>
</dbReference>
<dbReference type="CDD" id="cd00158">
    <property type="entry name" value="RHOD"/>
    <property type="match status" value="1"/>
</dbReference>
<dbReference type="Gene3D" id="6.10.140.1340">
    <property type="match status" value="1"/>
</dbReference>
<evidence type="ECO:0000313" key="4">
    <source>
        <dbReference type="EMBL" id="MCS5707652.1"/>
    </source>
</evidence>
<dbReference type="Proteomes" id="UP000051494">
    <property type="component" value="Unassembled WGS sequence"/>
</dbReference>
<dbReference type="RefSeq" id="WP_057623637.1">
    <property type="nucleotide sequence ID" value="NZ_LKHV02000001.1"/>
</dbReference>
<keyword evidence="1" id="KW-0472">Membrane</keyword>
<dbReference type="InterPro" id="IPR021309">
    <property type="entry name" value="YgaP-like_TM"/>
</dbReference>
<dbReference type="Pfam" id="PF11127">
    <property type="entry name" value="YgaP-like_TM"/>
    <property type="match status" value="1"/>
</dbReference>
<proteinExistence type="predicted"/>
<evidence type="ECO:0000313" key="3">
    <source>
        <dbReference type="EMBL" id="KRG19655.1"/>
    </source>
</evidence>
<evidence type="ECO:0000256" key="1">
    <source>
        <dbReference type="SAM" id="Phobius"/>
    </source>
</evidence>
<reference evidence="4" key="3">
    <citation type="submission" date="2021-06" db="EMBL/GenBank/DDBJ databases">
        <title>Genomic Description and Analysis of Intracellular Bacteria, Candidatus Berkiella cookevillensis and Candidatus Berkiella aquae.</title>
        <authorList>
            <person name="Kidane D.T."/>
            <person name="Mehari Y.T."/>
            <person name="Rice F.C."/>
            <person name="Arivett B.A."/>
            <person name="Farone A.L."/>
            <person name="Berk S.G."/>
            <person name="Farone M.B."/>
        </authorList>
    </citation>
    <scope>NUCLEOTIDE SEQUENCE</scope>
    <source>
        <strain evidence="4">CC99</strain>
    </source>
</reference>
<dbReference type="EMBL" id="LKHV02000001">
    <property type="protein sequence ID" value="MCS5707652.1"/>
    <property type="molecule type" value="Genomic_DNA"/>
</dbReference>
<dbReference type="EMBL" id="LKHV01000002">
    <property type="protein sequence ID" value="KRG19655.1"/>
    <property type="molecule type" value="Genomic_DNA"/>
</dbReference>
<feature type="transmembrane region" description="Helical" evidence="1">
    <location>
        <begin position="155"/>
        <end position="179"/>
    </location>
</feature>
<name>A0A0Q9YSN6_9GAMM</name>
<dbReference type="STRING" id="437022.CC99x_00668"/>
<keyword evidence="1" id="KW-0812">Transmembrane</keyword>
<evidence type="ECO:0000259" key="2">
    <source>
        <dbReference type="PROSITE" id="PS50206"/>
    </source>
</evidence>
<dbReference type="PANTHER" id="PTHR44086">
    <property type="entry name" value="THIOSULFATE SULFURTRANSFERASE RDL2, MITOCHONDRIAL-RELATED"/>
    <property type="match status" value="1"/>
</dbReference>
<dbReference type="PANTHER" id="PTHR44086:SF10">
    <property type="entry name" value="THIOSULFATE SULFURTRANSFERASE_RHODANESE-LIKE DOMAIN-CONTAINING PROTEIN 3"/>
    <property type="match status" value="1"/>
</dbReference>
<dbReference type="SUPFAM" id="SSF52821">
    <property type="entry name" value="Rhodanese/Cell cycle control phosphatase"/>
    <property type="match status" value="1"/>
</dbReference>
<reference evidence="3" key="1">
    <citation type="submission" date="2015-09" db="EMBL/GenBank/DDBJ databases">
        <title>Draft Genome Sequences of Two Novel Amoeba-resistant Intranuclear Bacteria, Candidatus Berkiella cookevillensis and Candidatus Berkiella aquae.</title>
        <authorList>
            <person name="Mehari Y.T."/>
            <person name="Arivett B.A."/>
            <person name="Farone A.L."/>
            <person name="Gunderson J.H."/>
            <person name="Farone M.B."/>
        </authorList>
    </citation>
    <scope>NUCLEOTIDE SEQUENCE [LARGE SCALE GENOMIC DNA]</scope>
    <source>
        <strain evidence="3">CC99</strain>
    </source>
</reference>
<dbReference type="GO" id="GO:0004792">
    <property type="term" value="F:thiosulfate-cyanide sulfurtransferase activity"/>
    <property type="evidence" value="ECO:0007669"/>
    <property type="project" value="TreeGrafter"/>
</dbReference>
<dbReference type="InterPro" id="IPR036873">
    <property type="entry name" value="Rhodanese-like_dom_sf"/>
</dbReference>
<dbReference type="AlphaFoldDB" id="A0A0Q9YSN6"/>
<accession>A0A0Q9YSN6</accession>
<dbReference type="PATRIC" id="fig|1590042.3.peg.686"/>
<comment type="caution">
    <text evidence="3">The sequence shown here is derived from an EMBL/GenBank/DDBJ whole genome shotgun (WGS) entry which is preliminary data.</text>
</comment>
<dbReference type="SMART" id="SM00450">
    <property type="entry name" value="RHOD"/>
    <property type="match status" value="1"/>
</dbReference>